<feature type="transmembrane region" description="Helical" evidence="6">
    <location>
        <begin position="34"/>
        <end position="51"/>
    </location>
</feature>
<dbReference type="EMBL" id="JBHTBJ010000012">
    <property type="protein sequence ID" value="MFC7275930.1"/>
    <property type="molecule type" value="Genomic_DNA"/>
</dbReference>
<name>A0ABW2HWG0_9ACTN</name>
<feature type="transmembrane region" description="Helical" evidence="6">
    <location>
        <begin position="63"/>
        <end position="89"/>
    </location>
</feature>
<organism evidence="7 8">
    <name type="scientific">Paractinoplanes rhizophilus</name>
    <dbReference type="NCBI Taxonomy" id="1416877"/>
    <lineage>
        <taxon>Bacteria</taxon>
        <taxon>Bacillati</taxon>
        <taxon>Actinomycetota</taxon>
        <taxon>Actinomycetes</taxon>
        <taxon>Micromonosporales</taxon>
        <taxon>Micromonosporaceae</taxon>
        <taxon>Paractinoplanes</taxon>
    </lineage>
</organism>
<gene>
    <name evidence="7" type="ORF">ACFQS1_18210</name>
</gene>
<reference evidence="8" key="1">
    <citation type="journal article" date="2019" name="Int. J. Syst. Evol. Microbiol.">
        <title>The Global Catalogue of Microorganisms (GCM) 10K type strain sequencing project: providing services to taxonomists for standard genome sequencing and annotation.</title>
        <authorList>
            <consortium name="The Broad Institute Genomics Platform"/>
            <consortium name="The Broad Institute Genome Sequencing Center for Infectious Disease"/>
            <person name="Wu L."/>
            <person name="Ma J."/>
        </authorList>
    </citation>
    <scope>NUCLEOTIDE SEQUENCE [LARGE SCALE GENOMIC DNA]</scope>
    <source>
        <strain evidence="8">XZYJT-10</strain>
    </source>
</reference>
<feature type="transmembrane region" description="Helical" evidence="6">
    <location>
        <begin position="263"/>
        <end position="283"/>
    </location>
</feature>
<dbReference type="PANTHER" id="PTHR21716:SF64">
    <property type="entry name" value="AI-2 TRANSPORT PROTEIN TQSA"/>
    <property type="match status" value="1"/>
</dbReference>
<sequence length="365" mass="38332">MESAGFRPPRTVTAVVVLGGIVLAVLGLRELAWLVTPVAFALVMVILVHPVHTSLVRRGVPSIVALLVLLLAIFGILLGLVAIVVYAIARLATVLPNYFDEASAQTRELSDFLAELGVGPEQIREMVKDIDLTVVAGWLTAHIPSVVGAAATLVLVYSLMMFVAVESAQIGGRAAAMVADHPRLAGALASFVANTRRYVVITGAFAIVVGALDSIFLLILGIPLALLWGLLAAVCNFIPYVGFLIGLVPPALLALLTQGWQTMLLVIVVYTLLNSIVTTYVPAKIVGDAVGMSMTVTVISVAFWSWTLGPFGAILAIPMSLLVKAIFIDAVPSARWLAGFVDAGPRRRRPARAVPAAGTPPAPGA</sequence>
<comment type="caution">
    <text evidence="7">The sequence shown here is derived from an EMBL/GenBank/DDBJ whole genome shotgun (WGS) entry which is preliminary data.</text>
</comment>
<keyword evidence="8" id="KW-1185">Reference proteome</keyword>
<dbReference type="InterPro" id="IPR002549">
    <property type="entry name" value="AI-2E-like"/>
</dbReference>
<proteinExistence type="inferred from homology"/>
<keyword evidence="4 6" id="KW-1133">Transmembrane helix</keyword>
<evidence type="ECO:0000313" key="7">
    <source>
        <dbReference type="EMBL" id="MFC7275930.1"/>
    </source>
</evidence>
<protein>
    <submittedName>
        <fullName evidence="7">AI-2E family transporter</fullName>
    </submittedName>
</protein>
<dbReference type="RefSeq" id="WP_378969614.1">
    <property type="nucleotide sequence ID" value="NZ_JBHTBJ010000012.1"/>
</dbReference>
<feature type="transmembrane region" description="Helical" evidence="6">
    <location>
        <begin position="12"/>
        <end position="28"/>
    </location>
</feature>
<keyword evidence="5 6" id="KW-0472">Membrane</keyword>
<feature type="transmembrane region" description="Helical" evidence="6">
    <location>
        <begin position="303"/>
        <end position="327"/>
    </location>
</feature>
<evidence type="ECO:0000256" key="4">
    <source>
        <dbReference type="ARBA" id="ARBA00022989"/>
    </source>
</evidence>
<feature type="transmembrane region" description="Helical" evidence="6">
    <location>
        <begin position="141"/>
        <end position="165"/>
    </location>
</feature>
<feature type="transmembrane region" description="Helical" evidence="6">
    <location>
        <begin position="198"/>
        <end position="231"/>
    </location>
</feature>
<evidence type="ECO:0000256" key="3">
    <source>
        <dbReference type="ARBA" id="ARBA00022692"/>
    </source>
</evidence>
<dbReference type="Proteomes" id="UP001596548">
    <property type="component" value="Unassembled WGS sequence"/>
</dbReference>
<evidence type="ECO:0000313" key="8">
    <source>
        <dbReference type="Proteomes" id="UP001596548"/>
    </source>
</evidence>
<accession>A0ABW2HWG0</accession>
<keyword evidence="3 6" id="KW-0812">Transmembrane</keyword>
<comment type="similarity">
    <text evidence="2">Belongs to the autoinducer-2 exporter (AI-2E) (TC 2.A.86) family.</text>
</comment>
<dbReference type="Pfam" id="PF01594">
    <property type="entry name" value="AI-2E_transport"/>
    <property type="match status" value="1"/>
</dbReference>
<evidence type="ECO:0000256" key="2">
    <source>
        <dbReference type="ARBA" id="ARBA00009773"/>
    </source>
</evidence>
<evidence type="ECO:0000256" key="6">
    <source>
        <dbReference type="SAM" id="Phobius"/>
    </source>
</evidence>
<dbReference type="PANTHER" id="PTHR21716">
    <property type="entry name" value="TRANSMEMBRANE PROTEIN"/>
    <property type="match status" value="1"/>
</dbReference>
<comment type="subcellular location">
    <subcellularLocation>
        <location evidence="1">Membrane</location>
        <topology evidence="1">Multi-pass membrane protein</topology>
    </subcellularLocation>
</comment>
<evidence type="ECO:0000256" key="5">
    <source>
        <dbReference type="ARBA" id="ARBA00023136"/>
    </source>
</evidence>
<evidence type="ECO:0000256" key="1">
    <source>
        <dbReference type="ARBA" id="ARBA00004141"/>
    </source>
</evidence>
<feature type="transmembrane region" description="Helical" evidence="6">
    <location>
        <begin position="237"/>
        <end position="256"/>
    </location>
</feature>